<reference evidence="4 5" key="1">
    <citation type="submission" date="2024-01" db="EMBL/GenBank/DDBJ databases">
        <title>Genome insights into Plantactinospora sonchi sp. nov.</title>
        <authorList>
            <person name="Wang L."/>
        </authorList>
    </citation>
    <scope>NUCLEOTIDE SEQUENCE [LARGE SCALE GENOMIC DNA]</scope>
    <source>
        <strain evidence="4 5">NEAU-QY2</strain>
    </source>
</reference>
<dbReference type="InterPro" id="IPR036465">
    <property type="entry name" value="vWFA_dom_sf"/>
</dbReference>
<comment type="caution">
    <text evidence="4">The sequence shown here is derived from an EMBL/GenBank/DDBJ whole genome shotgun (WGS) entry which is preliminary data.</text>
</comment>
<evidence type="ECO:0000256" key="2">
    <source>
        <dbReference type="SAM" id="SignalP"/>
    </source>
</evidence>
<gene>
    <name evidence="4" type="ORF">V1633_10045</name>
</gene>
<dbReference type="RefSeq" id="WP_331213954.1">
    <property type="nucleotide sequence ID" value="NZ_JAZGQK010000007.1"/>
</dbReference>
<feature type="chain" id="PRO_5045293833" evidence="2">
    <location>
        <begin position="27"/>
        <end position="723"/>
    </location>
</feature>
<sequence length="723" mass="70768">MKRRLLGGTGLTVAALVVATTGPAAAHPSNDNLPGGTSISVSITTPANGSVRPPGPVPVQGTASIGTGVPVANTALIYVLDVSGSTDDPTVTGCGGDQNGDGRANRILDCEIAAARELNNQAVATGTVGDVGVAVFAENAATADVTPGGGDDLITGPTSDLDGAGGRDVDQVLTSANSSVSGDGGLTRFAARSVGNLTNFAAGVQNATAVAAASDEPRKIVAFVSDGVATAGGNVGGPLASVPANVDIFTFAVGQGSTCDNTGGGRGSLQQIADATGGECIPVPDVADLPDIVPGVIASELTTLTMSVNGGTPVPITDVTPALPENGPASVNYSTSTAALAAGSHQICVTANGTDGGGAGDVTDCHTVVVNAPPTVDAGGPYAGQEGTAVSLAGEVVDPDGPSLGTAWSYAPASGVDAGATCSFGDAAALATTVTCTDDGVYELTLTADDSVNPPVEATVTLTLSNVAPAVTVSAPADGALFAVGAPVTFTAPFTDVGTNDSHTCTVDFDDGTPVAPGTVNEAPGAGTCATTHAFTAVGPHDVLVRVTDDDGGSATDVVRVVVYLPGGAFAIQASGLLTVPRTPDVTCPPDEAQTQALLNTPVGSVSALNASCTVDPETGRTEASASIDQASLLAGLITVTNIESSCVADADGVTRSSSVGTINGIPIGLGSGSINVGLVQVFYNESRTNAQGQLVRNAIRVVKPPTLIIPGQEIILASCRLG</sequence>
<evidence type="ECO:0000313" key="4">
    <source>
        <dbReference type="EMBL" id="MEE6258830.1"/>
    </source>
</evidence>
<dbReference type="Gene3D" id="2.60.40.10">
    <property type="entry name" value="Immunoglobulins"/>
    <property type="match status" value="2"/>
</dbReference>
<dbReference type="Pfam" id="PF18911">
    <property type="entry name" value="PKD_4"/>
    <property type="match status" value="1"/>
</dbReference>
<feature type="signal peptide" evidence="2">
    <location>
        <begin position="1"/>
        <end position="26"/>
    </location>
</feature>
<dbReference type="CDD" id="cd00146">
    <property type="entry name" value="PKD"/>
    <property type="match status" value="1"/>
</dbReference>
<name>A0ABU7RQX1_9ACTN</name>
<accession>A0ABU7RQX1</accession>
<proteinExistence type="predicted"/>
<evidence type="ECO:0000256" key="1">
    <source>
        <dbReference type="SAM" id="MobiDB-lite"/>
    </source>
</evidence>
<feature type="compositionally biased region" description="Polar residues" evidence="1">
    <location>
        <begin position="29"/>
        <end position="48"/>
    </location>
</feature>
<organism evidence="4 5">
    <name type="scientific">Plantactinospora sonchi</name>
    <dbReference type="NCBI Taxonomy" id="1544735"/>
    <lineage>
        <taxon>Bacteria</taxon>
        <taxon>Bacillati</taxon>
        <taxon>Actinomycetota</taxon>
        <taxon>Actinomycetes</taxon>
        <taxon>Micromonosporales</taxon>
        <taxon>Micromonosporaceae</taxon>
        <taxon>Plantactinospora</taxon>
    </lineage>
</organism>
<dbReference type="EMBL" id="JAZGQK010000007">
    <property type="protein sequence ID" value="MEE6258830.1"/>
    <property type="molecule type" value="Genomic_DNA"/>
</dbReference>
<feature type="domain" description="PKD" evidence="3">
    <location>
        <begin position="480"/>
        <end position="563"/>
    </location>
</feature>
<evidence type="ECO:0000313" key="5">
    <source>
        <dbReference type="Proteomes" id="UP001332243"/>
    </source>
</evidence>
<keyword evidence="2" id="KW-0732">Signal</keyword>
<protein>
    <submittedName>
        <fullName evidence="4">Choice-of-anchor P family protein</fullName>
    </submittedName>
</protein>
<dbReference type="Gene3D" id="3.40.50.410">
    <property type="entry name" value="von Willebrand factor, type A domain"/>
    <property type="match status" value="1"/>
</dbReference>
<evidence type="ECO:0000259" key="3">
    <source>
        <dbReference type="Pfam" id="PF18911"/>
    </source>
</evidence>
<keyword evidence="5" id="KW-1185">Reference proteome</keyword>
<dbReference type="SUPFAM" id="SSF53300">
    <property type="entry name" value="vWA-like"/>
    <property type="match status" value="1"/>
</dbReference>
<dbReference type="InterPro" id="IPR000601">
    <property type="entry name" value="PKD_dom"/>
</dbReference>
<dbReference type="SUPFAM" id="SSF49299">
    <property type="entry name" value="PKD domain"/>
    <property type="match status" value="1"/>
</dbReference>
<dbReference type="InterPro" id="IPR013783">
    <property type="entry name" value="Ig-like_fold"/>
</dbReference>
<dbReference type="InterPro" id="IPR035986">
    <property type="entry name" value="PKD_dom_sf"/>
</dbReference>
<feature type="region of interest" description="Disordered" evidence="1">
    <location>
        <begin position="25"/>
        <end position="57"/>
    </location>
</feature>
<dbReference type="Proteomes" id="UP001332243">
    <property type="component" value="Unassembled WGS sequence"/>
</dbReference>
<dbReference type="NCBIfam" id="NF040603">
    <property type="entry name" value="choice_anch_P"/>
    <property type="match status" value="1"/>
</dbReference>